<gene>
    <name evidence="2" type="ordered locus">Cyan10605_2339</name>
</gene>
<evidence type="ECO:0000313" key="3">
    <source>
        <dbReference type="Proteomes" id="UP000010480"/>
    </source>
</evidence>
<dbReference type="EMBL" id="CP003947">
    <property type="protein sequence ID" value="AFZ54423.1"/>
    <property type="molecule type" value="Genomic_DNA"/>
</dbReference>
<dbReference type="eggNOG" id="ENOG5032ZUJ">
    <property type="taxonomic scope" value="Bacteria"/>
</dbReference>
<dbReference type="AlphaFoldDB" id="K9Z7P8"/>
<keyword evidence="1" id="KW-0472">Membrane</keyword>
<evidence type="ECO:0000256" key="1">
    <source>
        <dbReference type="SAM" id="Phobius"/>
    </source>
</evidence>
<evidence type="ECO:0008006" key="4">
    <source>
        <dbReference type="Google" id="ProtNLM"/>
    </source>
</evidence>
<dbReference type="InterPro" id="IPR048028">
    <property type="entry name" value="Psb34-like"/>
</dbReference>
<proteinExistence type="predicted"/>
<dbReference type="HOGENOM" id="CLU_200793_0_0_3"/>
<sequence>MRLLYTMPYTTEDGGRLNNFANEPKVYQAEPPNKNQKRNYIIWGALAIILLGGVVAIAFYASNI</sequence>
<keyword evidence="3" id="KW-1185">Reference proteome</keyword>
<organism evidence="2 3">
    <name type="scientific">Cyanobacterium aponinum (strain PCC 10605)</name>
    <dbReference type="NCBI Taxonomy" id="755178"/>
    <lineage>
        <taxon>Bacteria</taxon>
        <taxon>Bacillati</taxon>
        <taxon>Cyanobacteriota</taxon>
        <taxon>Cyanophyceae</taxon>
        <taxon>Oscillatoriophycideae</taxon>
        <taxon>Chroococcales</taxon>
        <taxon>Geminocystaceae</taxon>
        <taxon>Cyanobacterium</taxon>
    </lineage>
</organism>
<accession>K9Z7P8</accession>
<dbReference type="Proteomes" id="UP000010480">
    <property type="component" value="Chromosome"/>
</dbReference>
<dbReference type="Pfam" id="PF26394">
    <property type="entry name" value="Psb34"/>
    <property type="match status" value="1"/>
</dbReference>
<evidence type="ECO:0000313" key="2">
    <source>
        <dbReference type="EMBL" id="AFZ54423.1"/>
    </source>
</evidence>
<name>K9Z7P8_CYAAP</name>
<dbReference type="STRING" id="755178.Cyan10605_2339"/>
<dbReference type="KEGG" id="can:Cyan10605_2339"/>
<dbReference type="NCBIfam" id="NF033486">
    <property type="entry name" value="harvest_ssl1498"/>
    <property type="match status" value="1"/>
</dbReference>
<keyword evidence="1" id="KW-0812">Transmembrane</keyword>
<reference evidence="3" key="1">
    <citation type="journal article" date="2013" name="Proc. Natl. Acad. Sci. U.S.A.">
        <title>Improving the coverage of the cyanobacterial phylum using diversity-driven genome sequencing.</title>
        <authorList>
            <person name="Shih P.M."/>
            <person name="Wu D."/>
            <person name="Latifi A."/>
            <person name="Axen S.D."/>
            <person name="Fewer D.P."/>
            <person name="Talla E."/>
            <person name="Calteau A."/>
            <person name="Cai F."/>
            <person name="Tandeau de Marsac N."/>
            <person name="Rippka R."/>
            <person name="Herdman M."/>
            <person name="Sivonen K."/>
            <person name="Coursin T."/>
            <person name="Laurent T."/>
            <person name="Goodwin L."/>
            <person name="Nolan M."/>
            <person name="Davenport K.W."/>
            <person name="Han C.S."/>
            <person name="Rubin E.M."/>
            <person name="Eisen J.A."/>
            <person name="Woyke T."/>
            <person name="Gugger M."/>
            <person name="Kerfeld C.A."/>
        </authorList>
    </citation>
    <scope>NUCLEOTIDE SEQUENCE [LARGE SCALE GENOMIC DNA]</scope>
    <source>
        <strain evidence="3">PCC 10605</strain>
    </source>
</reference>
<keyword evidence="1" id="KW-1133">Transmembrane helix</keyword>
<dbReference type="PATRIC" id="fig|755178.3.peg.2484"/>
<feature type="transmembrane region" description="Helical" evidence="1">
    <location>
        <begin position="40"/>
        <end position="61"/>
    </location>
</feature>
<protein>
    <recommendedName>
        <fullName evidence="4">Ssl1498 family light-harvesting-like protein</fullName>
    </recommendedName>
</protein>